<accession>R8B9L1</accession>
<protein>
    <submittedName>
        <fullName evidence="1">Putative serin endopeptidase protein</fullName>
    </submittedName>
</protein>
<dbReference type="GeneID" id="19329353"/>
<dbReference type="OrthoDB" id="5596743at2759"/>
<dbReference type="RefSeq" id="XP_007919201.1">
    <property type="nucleotide sequence ID" value="XM_007921010.1"/>
</dbReference>
<reference evidence="2" key="1">
    <citation type="journal article" date="2013" name="Genome Announc.">
        <title>Draft genome sequence of the ascomycete Phaeoacremonium aleophilum strain UCR-PA7, a causal agent of the esca disease complex in grapevines.</title>
        <authorList>
            <person name="Blanco-Ulate B."/>
            <person name="Rolshausen P."/>
            <person name="Cantu D."/>
        </authorList>
    </citation>
    <scope>NUCLEOTIDE SEQUENCE [LARGE SCALE GENOMIC DNA]</scope>
    <source>
        <strain evidence="2">UCR-PA7</strain>
    </source>
</reference>
<dbReference type="EMBL" id="KB933365">
    <property type="protein sequence ID" value="EON95983.1"/>
    <property type="molecule type" value="Genomic_DNA"/>
</dbReference>
<dbReference type="Proteomes" id="UP000014074">
    <property type="component" value="Unassembled WGS sequence"/>
</dbReference>
<dbReference type="AlphaFoldDB" id="R8B9L1"/>
<proteinExistence type="predicted"/>
<gene>
    <name evidence="1" type="ORF">UCRPA7_8497</name>
</gene>
<dbReference type="KEGG" id="tmn:UCRPA7_8497"/>
<evidence type="ECO:0000313" key="1">
    <source>
        <dbReference type="EMBL" id="EON95983.1"/>
    </source>
</evidence>
<dbReference type="HOGENOM" id="CLU_537682_0_0_1"/>
<dbReference type="eggNOG" id="KOG4266">
    <property type="taxonomic scope" value="Eukaryota"/>
</dbReference>
<sequence length="507" mass="54773">METFRRWCSPYALLVRGNVATVEISAQNITVAAGEKATFVVTFTEPAVINANMLPIYGGAILILGDNFEQVRVTYMGVKGDIYASNAWPSGVPILLSDYGGYMEEGHVYDMEVDTFAPYYNLLWSTRELSMDWVTPDFMLSDDWQYPPVAGEKNWVGSVMLRPTGLDGTIVPDGDYKILLRTLRTFGDRHNPNDWETAITPWFRVAGKNVSTTTSSTVVPTSSSTSTSSTVSATHTCDATPLNIVAHVRGETRNLTLSQNFLAVDIPGATVVQYLDFAMTGEGFLRTSINGYTTNRFAAALTTTQNNLIYIFQPSLITGNWKHLICNITANGTLDCTVNGSDKSILQICSGEFIRIASEVVSGCDVVQLDATPNPDPFCNSASSSPTFTISTAQVTTTSSSSVRATTTRCNANNCARAVTGTLANGSLRYPAARTDCSSYLAVTEFVTSGITVLPKRTAAPVIEERQIEKPIPTYASACTSPNAYSSICNCWGVVAETTTITVAPPM</sequence>
<keyword evidence="2" id="KW-1185">Reference proteome</keyword>
<evidence type="ECO:0000313" key="2">
    <source>
        <dbReference type="Proteomes" id="UP000014074"/>
    </source>
</evidence>
<name>R8B9L1_PHAM7</name>
<organism evidence="1 2">
    <name type="scientific">Phaeoacremonium minimum (strain UCR-PA7)</name>
    <name type="common">Esca disease fungus</name>
    <name type="synonym">Togninia minima</name>
    <dbReference type="NCBI Taxonomy" id="1286976"/>
    <lineage>
        <taxon>Eukaryota</taxon>
        <taxon>Fungi</taxon>
        <taxon>Dikarya</taxon>
        <taxon>Ascomycota</taxon>
        <taxon>Pezizomycotina</taxon>
        <taxon>Sordariomycetes</taxon>
        <taxon>Sordariomycetidae</taxon>
        <taxon>Togniniales</taxon>
        <taxon>Togniniaceae</taxon>
        <taxon>Phaeoacremonium</taxon>
    </lineage>
</organism>